<accession>A0ABU3W200</accession>
<reference evidence="2 3" key="1">
    <citation type="submission" date="2023-10" db="EMBL/GenBank/DDBJ databases">
        <title>Characteristics and mechanism of a salt-tolerant marine origin heterotrophic nitrifying- aerobic denitrifying bacteria Marinobacter xestospongiae HN1.</title>
        <authorList>
            <person name="Qi R."/>
        </authorList>
    </citation>
    <scope>NUCLEOTIDE SEQUENCE [LARGE SCALE GENOMIC DNA]</scope>
    <source>
        <strain evidence="2 3">HN1</strain>
    </source>
</reference>
<keyword evidence="3" id="KW-1185">Reference proteome</keyword>
<proteinExistence type="predicted"/>
<evidence type="ECO:0000313" key="2">
    <source>
        <dbReference type="EMBL" id="MDV2080360.1"/>
    </source>
</evidence>
<gene>
    <name evidence="2" type="ORF">RYS15_16855</name>
</gene>
<organism evidence="2 3">
    <name type="scientific">Marinobacter xestospongiae</name>
    <dbReference type="NCBI Taxonomy" id="994319"/>
    <lineage>
        <taxon>Bacteria</taxon>
        <taxon>Pseudomonadati</taxon>
        <taxon>Pseudomonadota</taxon>
        <taxon>Gammaproteobacteria</taxon>
        <taxon>Pseudomonadales</taxon>
        <taxon>Marinobacteraceae</taxon>
        <taxon>Marinobacter</taxon>
    </lineage>
</organism>
<keyword evidence="1" id="KW-1133">Transmembrane helix</keyword>
<comment type="caution">
    <text evidence="2">The sequence shown here is derived from an EMBL/GenBank/DDBJ whole genome shotgun (WGS) entry which is preliminary data.</text>
</comment>
<feature type="transmembrane region" description="Helical" evidence="1">
    <location>
        <begin position="6"/>
        <end position="22"/>
    </location>
</feature>
<sequence length="51" mass="5846">MEFEELLLLVILIIAAYVYIASQIEKKKNAQEYAAKHAELQAKRNRPVISS</sequence>
<keyword evidence="1" id="KW-0812">Transmembrane</keyword>
<name>A0ABU3W200_9GAMM</name>
<evidence type="ECO:0000313" key="3">
    <source>
        <dbReference type="Proteomes" id="UP001269819"/>
    </source>
</evidence>
<evidence type="ECO:0000256" key="1">
    <source>
        <dbReference type="SAM" id="Phobius"/>
    </source>
</evidence>
<dbReference type="Proteomes" id="UP001269819">
    <property type="component" value="Unassembled WGS sequence"/>
</dbReference>
<dbReference type="EMBL" id="JAWIIJ010000013">
    <property type="protein sequence ID" value="MDV2080360.1"/>
    <property type="molecule type" value="Genomic_DNA"/>
</dbReference>
<protein>
    <submittedName>
        <fullName evidence="2">Uncharacterized protein</fullName>
    </submittedName>
</protein>
<keyword evidence="1" id="KW-0472">Membrane</keyword>
<dbReference type="RefSeq" id="WP_316974775.1">
    <property type="nucleotide sequence ID" value="NZ_JAWIIJ010000013.1"/>
</dbReference>